<proteinExistence type="predicted"/>
<protein>
    <submittedName>
        <fullName evidence="1">UPF0246 protein YaaA</fullName>
    </submittedName>
</protein>
<accession>A0A1W1EK10</accession>
<evidence type="ECO:0000313" key="1">
    <source>
        <dbReference type="EMBL" id="SHO81193.1"/>
    </source>
</evidence>
<organism evidence="1">
    <name type="scientific">hydrothermal vent metagenome</name>
    <dbReference type="NCBI Taxonomy" id="652676"/>
    <lineage>
        <taxon>unclassified sequences</taxon>
        <taxon>metagenomes</taxon>
        <taxon>ecological metagenomes</taxon>
    </lineage>
</organism>
<reference evidence="1" key="1">
    <citation type="submission" date="2016-10" db="EMBL/GenBank/DDBJ databases">
        <authorList>
            <person name="de Groot N.N."/>
        </authorList>
    </citation>
    <scope>NUCLEOTIDE SEQUENCE</scope>
</reference>
<dbReference type="InterPro" id="IPR005583">
    <property type="entry name" value="YaaA"/>
</dbReference>
<sequence>MKIVLAPSETKIIGGEDKFDISKLSFQDLKRDEIVENYQQIILNSSNETLSKLFGIKDISKIDEYRTILRNQPTIKAIQRYTGVAYDYLDYPSLDKGAQKYIDDNLLIFSNLFGVLKASDLIPNYKLKQGESIGDIKSDKFYKKDITTILDNYLKDEDILDLRAKYYEKFYKPTQKYTTLKFIKNGKVVSHWAKAYRGKVVRDIALNSITSIDELINLDIKGLSIIEILNIKNQTEIIYNIIGDIK</sequence>
<dbReference type="GO" id="GO:0033194">
    <property type="term" value="P:response to hydroperoxide"/>
    <property type="evidence" value="ECO:0007669"/>
    <property type="project" value="TreeGrafter"/>
</dbReference>
<dbReference type="GO" id="GO:0005829">
    <property type="term" value="C:cytosol"/>
    <property type="evidence" value="ECO:0007669"/>
    <property type="project" value="TreeGrafter"/>
</dbReference>
<name>A0A1W1EK10_9ZZZZ</name>
<dbReference type="Pfam" id="PF03883">
    <property type="entry name" value="H2O2_YaaD"/>
    <property type="match status" value="1"/>
</dbReference>
<dbReference type="PANTHER" id="PTHR30283">
    <property type="entry name" value="PEROXIDE STRESS RESPONSE PROTEIN YAAA"/>
    <property type="match status" value="1"/>
</dbReference>
<dbReference type="AlphaFoldDB" id="A0A1W1EK10"/>
<dbReference type="PANTHER" id="PTHR30283:SF4">
    <property type="entry name" value="PEROXIDE STRESS RESISTANCE PROTEIN YAAA"/>
    <property type="match status" value="1"/>
</dbReference>
<dbReference type="EMBL" id="FRYL01000031">
    <property type="protein sequence ID" value="SHO81193.1"/>
    <property type="molecule type" value="Genomic_DNA"/>
</dbReference>
<gene>
    <name evidence="1" type="ORF">MNB_SV-15-1577</name>
</gene>